<evidence type="ECO:0008006" key="5">
    <source>
        <dbReference type="Google" id="ProtNLM"/>
    </source>
</evidence>
<evidence type="ECO:0000313" key="3">
    <source>
        <dbReference type="EMBL" id="KAB0792904.1"/>
    </source>
</evidence>
<accession>A0A1Y1LMJ5</accession>
<dbReference type="EMBL" id="GEZM01051478">
    <property type="protein sequence ID" value="JAV74868.1"/>
    <property type="molecule type" value="Transcribed_RNA"/>
</dbReference>
<feature type="signal peptide" evidence="1">
    <location>
        <begin position="1"/>
        <end position="22"/>
    </location>
</feature>
<dbReference type="EMBL" id="GEZM01051487">
    <property type="protein sequence ID" value="JAV74855.1"/>
    <property type="molecule type" value="Transcribed_RNA"/>
</dbReference>
<dbReference type="EMBL" id="GEZM01051486">
    <property type="protein sequence ID" value="JAV74857.1"/>
    <property type="molecule type" value="Transcribed_RNA"/>
</dbReference>
<dbReference type="EMBL" id="GEZM01051485">
    <property type="protein sequence ID" value="JAV74859.1"/>
    <property type="molecule type" value="Transcribed_RNA"/>
</dbReference>
<proteinExistence type="predicted"/>
<protein>
    <recommendedName>
        <fullName evidence="5">Protein sleepless</fullName>
    </recommendedName>
</protein>
<dbReference type="Proteomes" id="UP000327044">
    <property type="component" value="Unassembled WGS sequence"/>
</dbReference>
<keyword evidence="4" id="KW-1185">Reference proteome</keyword>
<dbReference type="EMBL" id="GEZM01051479">
    <property type="protein sequence ID" value="JAV74865.1"/>
    <property type="molecule type" value="Transcribed_RNA"/>
</dbReference>
<evidence type="ECO:0000313" key="4">
    <source>
        <dbReference type="Proteomes" id="UP000327044"/>
    </source>
</evidence>
<dbReference type="EMBL" id="GEZM01051488">
    <property type="protein sequence ID" value="JAV74854.1"/>
    <property type="molecule type" value="Transcribed_RNA"/>
</dbReference>
<feature type="chain" id="PRO_5011907405" description="Protein sleepless" evidence="1">
    <location>
        <begin position="23"/>
        <end position="102"/>
    </location>
</feature>
<reference evidence="2" key="1">
    <citation type="journal article" date="2016" name="Sci. Rep.">
        <title>Molecular characterization of firefly nuptial gifts: a multi-omics approach sheds light on postcopulatory sexual selection.</title>
        <authorList>
            <person name="Al-Wathiqui N."/>
            <person name="Fallon T.R."/>
            <person name="South A."/>
            <person name="Weng J.K."/>
            <person name="Lewis S.M."/>
        </authorList>
    </citation>
    <scope>NUCLEOTIDE SEQUENCE</scope>
</reference>
<dbReference type="EMBL" id="GEZM01051477">
    <property type="protein sequence ID" value="JAV74869.1"/>
    <property type="molecule type" value="Transcribed_RNA"/>
</dbReference>
<dbReference type="EMBL" id="GEZM01051489">
    <property type="protein sequence ID" value="JAV74851.1"/>
    <property type="molecule type" value="Transcribed_RNA"/>
</dbReference>
<dbReference type="EMBL" id="VVIM01000009">
    <property type="protein sequence ID" value="KAB0792904.1"/>
    <property type="molecule type" value="Genomic_DNA"/>
</dbReference>
<reference evidence="3 4" key="2">
    <citation type="journal article" date="2018" name="Elife">
        <title>Firefly genomes illuminate parallel origins of bioluminescence in beetles.</title>
        <authorList>
            <person name="Fallon T.R."/>
            <person name="Lower S.E."/>
            <person name="Chang C.H."/>
            <person name="Bessho-Uehara M."/>
            <person name="Martin G.J."/>
            <person name="Bewick A.J."/>
            <person name="Behringer M."/>
            <person name="Debat H.J."/>
            <person name="Wong I."/>
            <person name="Day J.C."/>
            <person name="Suvorov A."/>
            <person name="Silva C.J."/>
            <person name="Stanger-Hall K.F."/>
            <person name="Hall D.W."/>
            <person name="Schmitz R.J."/>
            <person name="Nelson D.R."/>
            <person name="Lewis S.M."/>
            <person name="Shigenobu S."/>
            <person name="Bybee S.M."/>
            <person name="Larracuente A.M."/>
            <person name="Oba Y."/>
            <person name="Weng J.K."/>
        </authorList>
    </citation>
    <scope>NUCLEOTIDE SEQUENCE [LARGE SCALE GENOMIC DNA]</scope>
    <source>
        <strain evidence="3">1611_PpyrPB1</strain>
        <tissue evidence="3">Whole body</tissue>
    </source>
</reference>
<name>A0A1Y1LMJ5_PHOPY</name>
<dbReference type="InParanoid" id="A0A1Y1LMJ5"/>
<evidence type="ECO:0000256" key="1">
    <source>
        <dbReference type="SAM" id="SignalP"/>
    </source>
</evidence>
<organism evidence="2">
    <name type="scientific">Photinus pyralis</name>
    <name type="common">Common eastern firefly</name>
    <name type="synonym">Lampyris pyralis</name>
    <dbReference type="NCBI Taxonomy" id="7054"/>
    <lineage>
        <taxon>Eukaryota</taxon>
        <taxon>Metazoa</taxon>
        <taxon>Ecdysozoa</taxon>
        <taxon>Arthropoda</taxon>
        <taxon>Hexapoda</taxon>
        <taxon>Insecta</taxon>
        <taxon>Pterygota</taxon>
        <taxon>Neoptera</taxon>
        <taxon>Endopterygota</taxon>
        <taxon>Coleoptera</taxon>
        <taxon>Polyphaga</taxon>
        <taxon>Elateriformia</taxon>
        <taxon>Elateroidea</taxon>
        <taxon>Lampyridae</taxon>
        <taxon>Lampyrinae</taxon>
        <taxon>Photinus</taxon>
    </lineage>
</organism>
<reference evidence="3" key="3">
    <citation type="submission" date="2019-08" db="EMBL/GenBank/DDBJ databases">
        <authorList>
            <consortium name="Photinus pyralis genome working group"/>
            <person name="Fallon T.R."/>
            <person name="Sander Lower S.E."/>
            <person name="Weng J.-K."/>
        </authorList>
    </citation>
    <scope>NUCLEOTIDE SEQUENCE</scope>
    <source>
        <strain evidence="3">1611_PpyrPB1</strain>
        <tissue evidence="3">Whole body</tissue>
    </source>
</reference>
<dbReference type="EMBL" id="GEZM01051490">
    <property type="protein sequence ID" value="JAV74850.1"/>
    <property type="molecule type" value="Transcribed_RNA"/>
</dbReference>
<dbReference type="AlphaFoldDB" id="A0A1Y1LMJ5"/>
<keyword evidence="1" id="KW-0732">Signal</keyword>
<dbReference type="EMBL" id="GEZM01051480">
    <property type="protein sequence ID" value="JAV74863.1"/>
    <property type="molecule type" value="Transcribed_RNA"/>
</dbReference>
<evidence type="ECO:0000313" key="2">
    <source>
        <dbReference type="EMBL" id="JAV74862.1"/>
    </source>
</evidence>
<gene>
    <name evidence="3" type="ORF">PPYR_12524</name>
</gene>
<dbReference type="EMBL" id="GEZM01051481">
    <property type="protein sequence ID" value="JAV74862.1"/>
    <property type="molecule type" value="Transcribed_RNA"/>
</dbReference>
<dbReference type="EMBL" id="GEZM01051483">
    <property type="protein sequence ID" value="JAV74861.1"/>
    <property type="molecule type" value="Transcribed_RNA"/>
</dbReference>
<sequence>MIAMKKFVACFLFLLLIGTGLTLKCYKYHCSGDCWSLDEPYHEKLRVKEECTGATDLCAVSLPVKIHGPIYRGCTSDKNFCDTNHPPMYKCYTCNEDLCNSV</sequence>
<dbReference type="EMBL" id="GEZM01051476">
    <property type="protein sequence ID" value="JAV74871.1"/>
    <property type="molecule type" value="Transcribed_RNA"/>
</dbReference>